<dbReference type="Proteomes" id="UP001162090">
    <property type="component" value="Chromosome 7"/>
</dbReference>
<name>A0AA35JK16_SACUV</name>
<dbReference type="GO" id="GO:0008080">
    <property type="term" value="F:N-acetyltransferase activity"/>
    <property type="evidence" value="ECO:0007669"/>
    <property type="project" value="TreeGrafter"/>
</dbReference>
<dbReference type="InterPro" id="IPR052058">
    <property type="entry name" value="Alcohol_O-acetyltransferase"/>
</dbReference>
<dbReference type="Gene3D" id="3.30.559.30">
    <property type="entry name" value="Nonribosomal peptide synthetase, condensation domain"/>
    <property type="match status" value="1"/>
</dbReference>
<dbReference type="Pfam" id="PF07247">
    <property type="entry name" value="AATase"/>
    <property type="match status" value="1"/>
</dbReference>
<gene>
    <name evidence="1" type="primary">SUVC07G4060</name>
    <name evidence="1" type="ORF">SUVC_07G4060</name>
</gene>
<evidence type="ECO:0000313" key="1">
    <source>
        <dbReference type="EMBL" id="CAI4063194.1"/>
    </source>
</evidence>
<dbReference type="PANTHER" id="PTHR28037">
    <property type="entry name" value="ALCOHOL O-ACETYLTRANSFERASE 1-RELATED"/>
    <property type="match status" value="1"/>
</dbReference>
<dbReference type="EMBL" id="OX365918">
    <property type="protein sequence ID" value="CAI4063194.1"/>
    <property type="molecule type" value="Genomic_DNA"/>
</dbReference>
<protein>
    <recommendedName>
        <fullName evidence="3">Alcohol acetyltransferase</fullName>
    </recommendedName>
</protein>
<evidence type="ECO:0008006" key="3">
    <source>
        <dbReference type="Google" id="ProtNLM"/>
    </source>
</evidence>
<proteinExistence type="predicted"/>
<sequence>MDSLEEYEPHVTQELIDRGHARRMGHLENYFAVLRRQNMYSNFTVYGELNKAVSKRQLRLALRLLLLKYPILSHTIVPKKYPEHEAYYLSQEYLNKPFPQHDFIKVISHLELDDVIMNNQSEYKEVISKVSEQFKKDNFKVTSSLIELITPIIVPICDPERPNWRLICLPSTDTTSADEAWTNFVYVSNHCGSDGISGTNFFQDLTALLSTIEEKGFDYEEEIVDNNVIIDYNEDHNEVSKFPIPITDRIDYRPSLTSLPKFFLKNILAEYCEFRTSNELTVTSRYTSSPNANASFNHLLHFSANDTQQIRSEIKKNVHAGCTITPFIQACFFVALYRHDKVFTKSLLEYGFDVALPSSTRRFLPKDEELRDTYKYGSNVGGSHYTYLISSFDVPEGDTNKFWRLVEYYHDCFLKSYDNGDHLIGLGTLQLDFIVQNKNVDDMISTSYLDHQRGGAIISNTGFVRQDTTKPYYARDLIFSQSAGALRFAFGLNVCSTNVAGMNMDMSVVQGTLRDRGEWESFCDVFYHAIGEFASLGCDTAVAGLV</sequence>
<accession>A0AA35JK16</accession>
<reference evidence="1" key="1">
    <citation type="submission" date="2022-10" db="EMBL/GenBank/DDBJ databases">
        <authorList>
            <person name="Byrne P K."/>
        </authorList>
    </citation>
    <scope>NUCLEOTIDE SEQUENCE</scope>
    <source>
        <strain evidence="1">CBS7001</strain>
    </source>
</reference>
<dbReference type="PANTHER" id="PTHR28037:SF1">
    <property type="entry name" value="ALCOHOL O-ACETYLTRANSFERASE 1-RELATED"/>
    <property type="match status" value="1"/>
</dbReference>
<dbReference type="AlphaFoldDB" id="A0AA35JK16"/>
<evidence type="ECO:0000313" key="2">
    <source>
        <dbReference type="Proteomes" id="UP001162090"/>
    </source>
</evidence>
<dbReference type="InterPro" id="IPR010828">
    <property type="entry name" value="Atf2/Sli1-like"/>
</dbReference>
<organism evidence="1 2">
    <name type="scientific">Saccharomyces uvarum</name>
    <name type="common">Yeast</name>
    <name type="synonym">Saccharomyces bayanus var. uvarum</name>
    <dbReference type="NCBI Taxonomy" id="230603"/>
    <lineage>
        <taxon>Eukaryota</taxon>
        <taxon>Fungi</taxon>
        <taxon>Dikarya</taxon>
        <taxon>Ascomycota</taxon>
        <taxon>Saccharomycotina</taxon>
        <taxon>Saccharomycetes</taxon>
        <taxon>Saccharomycetales</taxon>
        <taxon>Saccharomycetaceae</taxon>
        <taxon>Saccharomyces</taxon>
    </lineage>
</organism>